<reference evidence="12" key="2">
    <citation type="submission" date="2025-09" db="UniProtKB">
        <authorList>
            <consortium name="Ensembl"/>
        </authorList>
    </citation>
    <scope>IDENTIFICATION</scope>
</reference>
<dbReference type="Gene3D" id="3.40.50.300">
    <property type="entry name" value="P-loop containing nucleotide triphosphate hydrolases"/>
    <property type="match status" value="1"/>
</dbReference>
<feature type="transmembrane region" description="Helical" evidence="11">
    <location>
        <begin position="43"/>
        <end position="64"/>
    </location>
</feature>
<dbReference type="CDD" id="cd04105">
    <property type="entry name" value="SR_beta"/>
    <property type="match status" value="1"/>
</dbReference>
<dbReference type="Pfam" id="PF09439">
    <property type="entry name" value="SRPRB"/>
    <property type="match status" value="1"/>
</dbReference>
<dbReference type="GeneID" id="115560711"/>
<reference evidence="12" key="1">
    <citation type="submission" date="2025-08" db="UniProtKB">
        <authorList>
            <consortium name="Ensembl"/>
        </authorList>
    </citation>
    <scope>IDENTIFICATION</scope>
</reference>
<name>A0A8C4YWG8_GADMO</name>
<sequence length="277" mass="30642">MDVDSRTDPGGAMEEKEESDMLSTLQPYIEGLRRELEYQEPRLIIGLVVALAVVVITVVFLKYFLTSKTVRTAVLLVGLCDSGKTLLFVRLLSGKFKRTQTSITDSSAPYKAKNDKANTWTLIDLPGHDSLRSQYMEKFKSAARAIVFVVDSAIFQKEVRDVAEFLYFLLTDAVVSRNAPTVLVACNKQDIPMAKSAKLIQQQLEKEMNTLRVTRSAVLSAQDGSVGGSVFLGKKGKDFEFSQLPMKVEFLEVSARGSKGEEGEASLESLEKSLARL</sequence>
<keyword evidence="7 11" id="KW-1133">Transmembrane helix</keyword>
<evidence type="ECO:0000256" key="11">
    <source>
        <dbReference type="SAM" id="Phobius"/>
    </source>
</evidence>
<proteinExistence type="inferred from homology"/>
<comment type="subcellular location">
    <subcellularLocation>
        <location evidence="1">Endoplasmic reticulum membrane</location>
        <topology evidence="1">Single-pass membrane protein</topology>
    </subcellularLocation>
</comment>
<comment type="similarity">
    <text evidence="2">Belongs to the SRP receptor beta subunit family.</text>
</comment>
<dbReference type="InterPro" id="IPR024156">
    <property type="entry name" value="Small_GTPase_ARF"/>
</dbReference>
<evidence type="ECO:0000256" key="9">
    <source>
        <dbReference type="ARBA" id="ARBA00023136"/>
    </source>
</evidence>
<accession>A0A8C4YWG8</accession>
<keyword evidence="6" id="KW-0256">Endoplasmic reticulum</keyword>
<dbReference type="AlphaFoldDB" id="A0A8C4YWG8"/>
<dbReference type="SMART" id="SM00177">
    <property type="entry name" value="ARF"/>
    <property type="match status" value="1"/>
</dbReference>
<dbReference type="GO" id="GO:0005789">
    <property type="term" value="C:endoplasmic reticulum membrane"/>
    <property type="evidence" value="ECO:0007669"/>
    <property type="project" value="UniProtKB-SubCell"/>
</dbReference>
<dbReference type="GeneTree" id="ENSGT00940000166703"/>
<dbReference type="OMA" id="MNGVKVT"/>
<dbReference type="InterPro" id="IPR019009">
    <property type="entry name" value="SRP_receptor_beta_su"/>
</dbReference>
<evidence type="ECO:0000313" key="13">
    <source>
        <dbReference type="Proteomes" id="UP000694546"/>
    </source>
</evidence>
<evidence type="ECO:0000256" key="2">
    <source>
        <dbReference type="ARBA" id="ARBA00005619"/>
    </source>
</evidence>
<gene>
    <name evidence="12" type="primary">srprb</name>
</gene>
<evidence type="ECO:0000256" key="5">
    <source>
        <dbReference type="ARBA" id="ARBA00022741"/>
    </source>
</evidence>
<organism evidence="12 13">
    <name type="scientific">Gadus morhua</name>
    <name type="common">Atlantic cod</name>
    <dbReference type="NCBI Taxonomy" id="8049"/>
    <lineage>
        <taxon>Eukaryota</taxon>
        <taxon>Metazoa</taxon>
        <taxon>Chordata</taxon>
        <taxon>Craniata</taxon>
        <taxon>Vertebrata</taxon>
        <taxon>Euteleostomi</taxon>
        <taxon>Actinopterygii</taxon>
        <taxon>Neopterygii</taxon>
        <taxon>Teleostei</taxon>
        <taxon>Neoteleostei</taxon>
        <taxon>Acanthomorphata</taxon>
        <taxon>Zeiogadaria</taxon>
        <taxon>Gadariae</taxon>
        <taxon>Gadiformes</taxon>
        <taxon>Gadoidei</taxon>
        <taxon>Gadidae</taxon>
        <taxon>Gadus</taxon>
    </lineage>
</organism>
<evidence type="ECO:0000256" key="4">
    <source>
        <dbReference type="ARBA" id="ARBA00022692"/>
    </source>
</evidence>
<dbReference type="GO" id="GO:0005525">
    <property type="term" value="F:GTP binding"/>
    <property type="evidence" value="ECO:0007669"/>
    <property type="project" value="UniProtKB-KW"/>
</dbReference>
<evidence type="ECO:0000256" key="7">
    <source>
        <dbReference type="ARBA" id="ARBA00022989"/>
    </source>
</evidence>
<keyword evidence="13" id="KW-1185">Reference proteome</keyword>
<evidence type="ECO:0000256" key="3">
    <source>
        <dbReference type="ARBA" id="ARBA00020256"/>
    </source>
</evidence>
<dbReference type="InterPro" id="IPR027417">
    <property type="entry name" value="P-loop_NTPase"/>
</dbReference>
<evidence type="ECO:0000313" key="12">
    <source>
        <dbReference type="Ensembl" id="ENSGMOP00000002221.2"/>
    </source>
</evidence>
<keyword evidence="5" id="KW-0547">Nucleotide-binding</keyword>
<dbReference type="RefSeq" id="XP_030236091.1">
    <property type="nucleotide sequence ID" value="XM_030380231.1"/>
</dbReference>
<evidence type="ECO:0000256" key="8">
    <source>
        <dbReference type="ARBA" id="ARBA00023134"/>
    </source>
</evidence>
<dbReference type="OrthoDB" id="41266at2759"/>
<dbReference type="Ensembl" id="ENSGMOT00000002293.2">
    <property type="protein sequence ID" value="ENSGMOP00000002221.2"/>
    <property type="gene ID" value="ENSGMOG00000002081.2"/>
</dbReference>
<keyword evidence="4 11" id="KW-0812">Transmembrane</keyword>
<dbReference type="PANTHER" id="PTHR11711">
    <property type="entry name" value="ADP RIBOSYLATION FACTOR-RELATED"/>
    <property type="match status" value="1"/>
</dbReference>
<evidence type="ECO:0000256" key="1">
    <source>
        <dbReference type="ARBA" id="ARBA00004389"/>
    </source>
</evidence>
<keyword evidence="10" id="KW-0675">Receptor</keyword>
<protein>
    <recommendedName>
        <fullName evidence="3">Signal recognition particle receptor subunit beta</fullName>
    </recommendedName>
</protein>
<keyword evidence="9 11" id="KW-0472">Membrane</keyword>
<evidence type="ECO:0000256" key="6">
    <source>
        <dbReference type="ARBA" id="ARBA00022824"/>
    </source>
</evidence>
<dbReference type="Proteomes" id="UP000694546">
    <property type="component" value="Chromosome 16"/>
</dbReference>
<keyword evidence="8" id="KW-0342">GTP-binding</keyword>
<evidence type="ECO:0000256" key="10">
    <source>
        <dbReference type="ARBA" id="ARBA00023170"/>
    </source>
</evidence>
<dbReference type="SUPFAM" id="SSF52540">
    <property type="entry name" value="P-loop containing nucleoside triphosphate hydrolases"/>
    <property type="match status" value="1"/>
</dbReference>